<keyword evidence="7" id="KW-0449">Lipoprotein</keyword>
<dbReference type="PROSITE" id="PS50216">
    <property type="entry name" value="DHHC"/>
    <property type="match status" value="1"/>
</dbReference>
<feature type="transmembrane region" description="Helical" evidence="10">
    <location>
        <begin position="252"/>
        <end position="275"/>
    </location>
</feature>
<comment type="catalytic activity">
    <reaction evidence="9 10">
        <text>L-cysteinyl-[protein] + hexadecanoyl-CoA = S-hexadecanoyl-L-cysteinyl-[protein] + CoA</text>
        <dbReference type="Rhea" id="RHEA:36683"/>
        <dbReference type="Rhea" id="RHEA-COMP:10131"/>
        <dbReference type="Rhea" id="RHEA-COMP:11032"/>
        <dbReference type="ChEBI" id="CHEBI:29950"/>
        <dbReference type="ChEBI" id="CHEBI:57287"/>
        <dbReference type="ChEBI" id="CHEBI:57379"/>
        <dbReference type="ChEBI" id="CHEBI:74151"/>
        <dbReference type="EC" id="2.3.1.225"/>
    </reaction>
</comment>
<evidence type="ECO:0000313" key="13">
    <source>
        <dbReference type="EMBL" id="SGZ52557.1"/>
    </source>
</evidence>
<keyword evidence="8 10" id="KW-0012">Acyltransferase</keyword>
<comment type="similarity">
    <text evidence="10">Belongs to the DHHC palmitoyltransferase family.</text>
</comment>
<feature type="region of interest" description="Disordered" evidence="11">
    <location>
        <begin position="140"/>
        <end position="166"/>
    </location>
</feature>
<accession>A0A1L0G7S2</accession>
<dbReference type="Proteomes" id="UP000182334">
    <property type="component" value="Chromosome III"/>
</dbReference>
<keyword evidence="3 10" id="KW-0812">Transmembrane</keyword>
<comment type="domain">
    <text evidence="10">The DHHC domain is required for palmitoyltransferase activity.</text>
</comment>
<evidence type="ECO:0000256" key="10">
    <source>
        <dbReference type="RuleBase" id="RU079119"/>
    </source>
</evidence>
<evidence type="ECO:0000256" key="9">
    <source>
        <dbReference type="ARBA" id="ARBA00048048"/>
    </source>
</evidence>
<dbReference type="AlphaFoldDB" id="A0A1L0G7S2"/>
<dbReference type="EC" id="2.3.1.225" evidence="10"/>
<evidence type="ECO:0000259" key="12">
    <source>
        <dbReference type="Pfam" id="PF01529"/>
    </source>
</evidence>
<proteinExistence type="inferred from homology"/>
<evidence type="ECO:0000256" key="6">
    <source>
        <dbReference type="ARBA" id="ARBA00023139"/>
    </source>
</evidence>
<organism evidence="13 14">
    <name type="scientific">Sungouiella intermedia</name>
    <dbReference type="NCBI Taxonomy" id="45354"/>
    <lineage>
        <taxon>Eukaryota</taxon>
        <taxon>Fungi</taxon>
        <taxon>Dikarya</taxon>
        <taxon>Ascomycota</taxon>
        <taxon>Saccharomycotina</taxon>
        <taxon>Pichiomycetes</taxon>
        <taxon>Metschnikowiaceae</taxon>
        <taxon>Sungouiella</taxon>
    </lineage>
</organism>
<dbReference type="InterPro" id="IPR039859">
    <property type="entry name" value="PFA4/ZDH16/20/ERF2-like"/>
</dbReference>
<protein>
    <recommendedName>
        <fullName evidence="10">Palmitoyltransferase</fullName>
        <ecNumber evidence="10">2.3.1.225</ecNumber>
    </recommendedName>
</protein>
<dbReference type="GO" id="GO:0019706">
    <property type="term" value="F:protein-cysteine S-palmitoyltransferase activity"/>
    <property type="evidence" value="ECO:0007669"/>
    <property type="project" value="UniProtKB-EC"/>
</dbReference>
<dbReference type="InterPro" id="IPR001594">
    <property type="entry name" value="Palmitoyltrfase_DHHC"/>
</dbReference>
<evidence type="ECO:0000256" key="11">
    <source>
        <dbReference type="SAM" id="MobiDB-lite"/>
    </source>
</evidence>
<feature type="transmembrane region" description="Helical" evidence="10">
    <location>
        <begin position="69"/>
        <end position="90"/>
    </location>
</feature>
<evidence type="ECO:0000256" key="1">
    <source>
        <dbReference type="ARBA" id="ARBA00004141"/>
    </source>
</evidence>
<dbReference type="GO" id="GO:0016020">
    <property type="term" value="C:membrane"/>
    <property type="evidence" value="ECO:0007669"/>
    <property type="project" value="UniProtKB-SubCell"/>
</dbReference>
<keyword evidence="14" id="KW-1185">Reference proteome</keyword>
<feature type="transmembrane region" description="Helical" evidence="10">
    <location>
        <begin position="290"/>
        <end position="316"/>
    </location>
</feature>
<evidence type="ECO:0000256" key="4">
    <source>
        <dbReference type="ARBA" id="ARBA00022989"/>
    </source>
</evidence>
<name>A0A1L0G7S2_9ASCO</name>
<keyword evidence="4 10" id="KW-1133">Transmembrane helix</keyword>
<comment type="subcellular location">
    <subcellularLocation>
        <location evidence="1">Membrane</location>
        <topology evidence="1">Multi-pass membrane protein</topology>
    </subcellularLocation>
</comment>
<sequence length="432" mass="49554">MHTTITTKLESMLITQPSVMWTHGRLWLQAESLCCFLASLFPKVFVVTLSTWALYVFVTLVESGFHSQFARLFLQIFMLLLYILTIYTYFKVIIVGPGSPVDFPELKIGSTVVPNNPYELVTSESATPSVLSSQIVSELDSGHSRNSSHSHVSSSSHTSRTSHDMNSDSARLLNTGYSSTTTHRSPPAEIFTSHSFKNNAPAYRWCSTCQVWKPDRCHHCSTCNKCFLRMDHHCPWFACCIGFYNQKFFVQVLVYITVFCLVATIVSFSILYQFFVDEQWESNHYLSLNLVFLFVVSLAFSFAMVLFTGFSIYMLFRNTTTIEFQDNRWGYLEHKTGQYEFDSNGKKQKLGHLYDLGWRSNWISIMGPSWIGWLFPTTVTDHSISGNNNGINFEVDEDLYNKYCYNAQLQDQLNQQLAEDESSGKDRKELDT</sequence>
<evidence type="ECO:0000256" key="2">
    <source>
        <dbReference type="ARBA" id="ARBA00022679"/>
    </source>
</evidence>
<keyword evidence="2 10" id="KW-0808">Transferase</keyword>
<reference evidence="13 14" key="1">
    <citation type="submission" date="2016-10" db="EMBL/GenBank/DDBJ databases">
        <authorList>
            <person name="de Groot N.N."/>
        </authorList>
    </citation>
    <scope>NUCLEOTIDE SEQUENCE [LARGE SCALE GENOMIC DNA]</scope>
    <source>
        <strain evidence="13 14">CBS 141442</strain>
    </source>
</reference>
<evidence type="ECO:0000256" key="3">
    <source>
        <dbReference type="ARBA" id="ARBA00022692"/>
    </source>
</evidence>
<evidence type="ECO:0000256" key="7">
    <source>
        <dbReference type="ARBA" id="ARBA00023288"/>
    </source>
</evidence>
<feature type="compositionally biased region" description="Low complexity" evidence="11">
    <location>
        <begin position="144"/>
        <end position="159"/>
    </location>
</feature>
<dbReference type="EMBL" id="LT635758">
    <property type="protein sequence ID" value="SGZ52557.1"/>
    <property type="molecule type" value="Genomic_DNA"/>
</dbReference>
<keyword evidence="5 10" id="KW-0472">Membrane</keyword>
<dbReference type="STRING" id="45354.A0A1L0G7S2"/>
<feature type="domain" description="Palmitoyltransferase DHHC" evidence="12">
    <location>
        <begin position="203"/>
        <end position="326"/>
    </location>
</feature>
<feature type="transmembrane region" description="Helical" evidence="10">
    <location>
        <begin position="33"/>
        <end position="57"/>
    </location>
</feature>
<evidence type="ECO:0000256" key="5">
    <source>
        <dbReference type="ARBA" id="ARBA00023136"/>
    </source>
</evidence>
<evidence type="ECO:0000313" key="14">
    <source>
        <dbReference type="Proteomes" id="UP000182334"/>
    </source>
</evidence>
<keyword evidence="6" id="KW-0564">Palmitate</keyword>
<evidence type="ECO:0000256" key="8">
    <source>
        <dbReference type="ARBA" id="ARBA00023315"/>
    </source>
</evidence>
<dbReference type="PANTHER" id="PTHR12246">
    <property type="entry name" value="PALMITOYLTRANSFERASE ZDHHC16"/>
    <property type="match status" value="1"/>
</dbReference>
<dbReference type="Pfam" id="PF01529">
    <property type="entry name" value="DHHC"/>
    <property type="match status" value="1"/>
</dbReference>
<dbReference type="OrthoDB" id="302728at2759"/>
<gene>
    <name evidence="13" type="ORF">SAMEA4029010_CIC11G00000002540</name>
</gene>